<evidence type="ECO:0000256" key="1">
    <source>
        <dbReference type="ARBA" id="ARBA00022490"/>
    </source>
</evidence>
<keyword evidence="3 7" id="KW-0489">Methyltransferase</keyword>
<keyword evidence="1 7" id="KW-0963">Cytoplasm</keyword>
<dbReference type="AlphaFoldDB" id="A0A085VHD8"/>
<dbReference type="PANTHER" id="PTHR11727:SF7">
    <property type="entry name" value="DIMETHYLADENOSINE TRANSFERASE-RELATED"/>
    <property type="match status" value="1"/>
</dbReference>
<evidence type="ECO:0000256" key="8">
    <source>
        <dbReference type="PROSITE-ProRule" id="PRU01026"/>
    </source>
</evidence>
<dbReference type="InterPro" id="IPR029063">
    <property type="entry name" value="SAM-dependent_MTases_sf"/>
</dbReference>
<dbReference type="SUPFAM" id="SSF53335">
    <property type="entry name" value="S-adenosyl-L-methionine-dependent methyltransferases"/>
    <property type="match status" value="1"/>
</dbReference>
<feature type="binding site" evidence="7 8">
    <location>
        <position position="89"/>
    </location>
    <ligand>
        <name>S-adenosyl-L-methionine</name>
        <dbReference type="ChEBI" id="CHEBI:59789"/>
    </ligand>
</feature>
<dbReference type="InterPro" id="IPR001737">
    <property type="entry name" value="KsgA/Erm"/>
</dbReference>
<dbReference type="EMBL" id="JPQU01000039">
    <property type="protein sequence ID" value="KFE54851.1"/>
    <property type="molecule type" value="Genomic_DNA"/>
</dbReference>
<dbReference type="SMART" id="SM00650">
    <property type="entry name" value="rADc"/>
    <property type="match status" value="1"/>
</dbReference>
<evidence type="ECO:0000259" key="9">
    <source>
        <dbReference type="SMART" id="SM00650"/>
    </source>
</evidence>
<dbReference type="Gene3D" id="1.10.8.100">
    <property type="entry name" value="Ribosomal RNA adenine dimethylase-like, domain 2"/>
    <property type="match status" value="1"/>
</dbReference>
<dbReference type="EC" id="2.1.1.182" evidence="7"/>
<dbReference type="InterPro" id="IPR023165">
    <property type="entry name" value="rRNA_Ade_diMease-like_C"/>
</dbReference>
<dbReference type="Pfam" id="PF00398">
    <property type="entry name" value="RrnaAD"/>
    <property type="match status" value="1"/>
</dbReference>
<dbReference type="HAMAP" id="MF_00607">
    <property type="entry name" value="16SrRNA_methyltr_A"/>
    <property type="match status" value="1"/>
</dbReference>
<organism evidence="10 11">
    <name type="scientific">Pseudomonas syringae</name>
    <dbReference type="NCBI Taxonomy" id="317"/>
    <lineage>
        <taxon>Bacteria</taxon>
        <taxon>Pseudomonadati</taxon>
        <taxon>Pseudomonadota</taxon>
        <taxon>Gammaproteobacteria</taxon>
        <taxon>Pseudomonadales</taxon>
        <taxon>Pseudomonadaceae</taxon>
        <taxon>Pseudomonas</taxon>
    </lineage>
</organism>
<name>A0A085VHD8_PSESX</name>
<feature type="binding site" evidence="7 8">
    <location>
        <position position="18"/>
    </location>
    <ligand>
        <name>S-adenosyl-L-methionine</name>
        <dbReference type="ChEBI" id="CHEBI:59789"/>
    </ligand>
</feature>
<comment type="function">
    <text evidence="7">Specifically dimethylates two adjacent adenosines (A1518 and A1519) in the loop of a conserved hairpin near the 3'-end of 16S rRNA in the 30S particle. May play a critical role in biogenesis of 30S subunits.</text>
</comment>
<comment type="caution">
    <text evidence="10">The sequence shown here is derived from an EMBL/GenBank/DDBJ whole genome shotgun (WGS) entry which is preliminary data.</text>
</comment>
<dbReference type="PROSITE" id="PS01131">
    <property type="entry name" value="RRNA_A_DIMETH"/>
    <property type="match status" value="1"/>
</dbReference>
<proteinExistence type="inferred from homology"/>
<keyword evidence="11" id="KW-1185">Reference proteome</keyword>
<dbReference type="GO" id="GO:0003723">
    <property type="term" value="F:RNA binding"/>
    <property type="evidence" value="ECO:0007669"/>
    <property type="project" value="UniProtKB-UniRule"/>
</dbReference>
<feature type="domain" description="Ribosomal RNA adenine methylase transferase N-terminal" evidence="9">
    <location>
        <begin position="23"/>
        <end position="195"/>
    </location>
</feature>
<feature type="binding site" evidence="7 8">
    <location>
        <position position="110"/>
    </location>
    <ligand>
        <name>S-adenosyl-L-methionine</name>
        <dbReference type="ChEBI" id="CHEBI:59789"/>
    </ligand>
</feature>
<reference evidence="10 11" key="1">
    <citation type="submission" date="2014-07" db="EMBL/GenBank/DDBJ databases">
        <title>Draft Genome Sequences of Environmental Pseudomonas syringae strains.</title>
        <authorList>
            <person name="Baltrus D.A."/>
            <person name="Berge O."/>
            <person name="Morris C."/>
        </authorList>
    </citation>
    <scope>NUCLEOTIDE SEQUENCE [LARGE SCALE GENOMIC DNA]</scope>
    <source>
        <strain evidence="10 11">GAW0119</strain>
    </source>
</reference>
<dbReference type="PANTHER" id="PTHR11727">
    <property type="entry name" value="DIMETHYLADENOSINE TRANSFERASE"/>
    <property type="match status" value="1"/>
</dbReference>
<comment type="catalytic activity">
    <reaction evidence="7">
        <text>adenosine(1518)/adenosine(1519) in 16S rRNA + 4 S-adenosyl-L-methionine = N(6)-dimethyladenosine(1518)/N(6)-dimethyladenosine(1519) in 16S rRNA + 4 S-adenosyl-L-homocysteine + 4 H(+)</text>
        <dbReference type="Rhea" id="RHEA:19609"/>
        <dbReference type="Rhea" id="RHEA-COMP:10232"/>
        <dbReference type="Rhea" id="RHEA-COMP:10233"/>
        <dbReference type="ChEBI" id="CHEBI:15378"/>
        <dbReference type="ChEBI" id="CHEBI:57856"/>
        <dbReference type="ChEBI" id="CHEBI:59789"/>
        <dbReference type="ChEBI" id="CHEBI:74411"/>
        <dbReference type="ChEBI" id="CHEBI:74493"/>
        <dbReference type="EC" id="2.1.1.182"/>
    </reaction>
</comment>
<keyword evidence="4 7" id="KW-0808">Transferase</keyword>
<dbReference type="InterPro" id="IPR020598">
    <property type="entry name" value="rRNA_Ade_methylase_Trfase_N"/>
</dbReference>
<evidence type="ECO:0000256" key="3">
    <source>
        <dbReference type="ARBA" id="ARBA00022603"/>
    </source>
</evidence>
<evidence type="ECO:0000313" key="11">
    <source>
        <dbReference type="Proteomes" id="UP000028631"/>
    </source>
</evidence>
<evidence type="ECO:0000256" key="6">
    <source>
        <dbReference type="ARBA" id="ARBA00022884"/>
    </source>
</evidence>
<evidence type="ECO:0000256" key="4">
    <source>
        <dbReference type="ARBA" id="ARBA00022679"/>
    </source>
</evidence>
<gene>
    <name evidence="7" type="primary">rsmA</name>
    <name evidence="7" type="synonym">ksgA</name>
    <name evidence="10" type="ORF">IV01_14190</name>
</gene>
<feature type="binding site" evidence="7 8">
    <location>
        <position position="16"/>
    </location>
    <ligand>
        <name>S-adenosyl-L-methionine</name>
        <dbReference type="ChEBI" id="CHEBI:59789"/>
    </ligand>
</feature>
<dbReference type="RefSeq" id="WP_032629038.1">
    <property type="nucleotide sequence ID" value="NZ_JPQU01000039.1"/>
</dbReference>
<protein>
    <recommendedName>
        <fullName evidence="7">Ribosomal RNA small subunit methyltransferase A</fullName>
        <ecNumber evidence="7">2.1.1.182</ecNumber>
    </recommendedName>
    <alternativeName>
        <fullName evidence="7">16S rRNA (adenine(1518)-N(6)/adenine(1519)-N(6))-dimethyltransferase</fullName>
    </alternativeName>
    <alternativeName>
        <fullName evidence="7">16S rRNA dimethyladenosine transferase</fullName>
    </alternativeName>
    <alternativeName>
        <fullName evidence="7">16S rRNA dimethylase</fullName>
    </alternativeName>
    <alternativeName>
        <fullName evidence="7">S-adenosylmethionine-6-N', N'-adenosyl(rRNA) dimethyltransferase</fullName>
    </alternativeName>
</protein>
<comment type="similarity">
    <text evidence="7">Belongs to the class I-like SAM-binding methyltransferase superfamily. rRNA adenine N(6)-methyltransferase family. RsmA subfamily.</text>
</comment>
<keyword evidence="6 7" id="KW-0694">RNA-binding</keyword>
<comment type="subcellular location">
    <subcellularLocation>
        <location evidence="7">Cytoplasm</location>
    </subcellularLocation>
</comment>
<dbReference type="NCBIfam" id="TIGR00755">
    <property type="entry name" value="ksgA"/>
    <property type="match status" value="1"/>
</dbReference>
<evidence type="ECO:0000256" key="5">
    <source>
        <dbReference type="ARBA" id="ARBA00022691"/>
    </source>
</evidence>
<dbReference type="GO" id="GO:0005829">
    <property type="term" value="C:cytosol"/>
    <property type="evidence" value="ECO:0007669"/>
    <property type="project" value="TreeGrafter"/>
</dbReference>
<dbReference type="OrthoDB" id="9814755at2"/>
<dbReference type="Proteomes" id="UP000028631">
    <property type="component" value="Unassembled WGS sequence"/>
</dbReference>
<keyword evidence="5 7" id="KW-0949">S-adenosyl-L-methionine</keyword>
<keyword evidence="2 7" id="KW-0698">rRNA processing</keyword>
<evidence type="ECO:0000256" key="2">
    <source>
        <dbReference type="ARBA" id="ARBA00022552"/>
    </source>
</evidence>
<sequence>MTEQFQHKARKRFGQNFLHDAGVIDKILRAIHARPEERLLEIGPGQGALTQGLLGSGAQLDVVELDKDLIPILIHQFGTKPNFNLHQGDALKFDFTSLNAPAASLRVVGNLPYNISTPLIFHLLQNANLIRDMHFMLQKEVVQRMAAAPGGGDYGRLSIMVQYHCRVEYLFNVGPGAFNPPPKVDSAIVRLVPHETLPHPAKDHRVLERVVREAFNQRRKTLRNTLKLLLSNDDIEAAGVDGSLRPEQLDLAAFVRLADKLSEKPAQA</sequence>
<evidence type="ECO:0000313" key="10">
    <source>
        <dbReference type="EMBL" id="KFE54851.1"/>
    </source>
</evidence>
<dbReference type="PROSITE" id="PS51689">
    <property type="entry name" value="SAM_RNA_A_N6_MT"/>
    <property type="match status" value="1"/>
</dbReference>
<accession>A0A085VHD8</accession>
<dbReference type="InterPro" id="IPR020596">
    <property type="entry name" value="rRNA_Ade_Mease_Trfase_CS"/>
</dbReference>
<feature type="binding site" evidence="7 8">
    <location>
        <position position="43"/>
    </location>
    <ligand>
        <name>S-adenosyl-L-methionine</name>
        <dbReference type="ChEBI" id="CHEBI:59789"/>
    </ligand>
</feature>
<dbReference type="InterPro" id="IPR011530">
    <property type="entry name" value="rRNA_adenine_dimethylase"/>
</dbReference>
<dbReference type="PATRIC" id="fig|317.175.peg.2953"/>
<feature type="binding site" evidence="7 8">
    <location>
        <position position="64"/>
    </location>
    <ligand>
        <name>S-adenosyl-L-methionine</name>
        <dbReference type="ChEBI" id="CHEBI:59789"/>
    </ligand>
</feature>
<dbReference type="CDD" id="cd02440">
    <property type="entry name" value="AdoMet_MTases"/>
    <property type="match status" value="1"/>
</dbReference>
<dbReference type="GO" id="GO:0052908">
    <property type="term" value="F:16S rRNA (adenine(1518)-N(6)/adenine(1519)-N(6))-dimethyltransferase activity"/>
    <property type="evidence" value="ECO:0007669"/>
    <property type="project" value="UniProtKB-EC"/>
</dbReference>
<evidence type="ECO:0000256" key="7">
    <source>
        <dbReference type="HAMAP-Rule" id="MF_00607"/>
    </source>
</evidence>
<dbReference type="Gene3D" id="3.40.50.150">
    <property type="entry name" value="Vaccinia Virus protein VP39"/>
    <property type="match status" value="1"/>
</dbReference>
<dbReference type="FunFam" id="1.10.8.100:FF:000001">
    <property type="entry name" value="Ribosomal RNA small subunit methyltransferase A"/>
    <property type="match status" value="1"/>
</dbReference>